<feature type="compositionally biased region" description="Basic and acidic residues" evidence="1">
    <location>
        <begin position="1382"/>
        <end position="1397"/>
    </location>
</feature>
<feature type="transmembrane region" description="Helical" evidence="2">
    <location>
        <begin position="79"/>
        <end position="97"/>
    </location>
</feature>
<keyword evidence="4" id="KW-1185">Reference proteome</keyword>
<feature type="transmembrane region" description="Helical" evidence="2">
    <location>
        <begin position="821"/>
        <end position="838"/>
    </location>
</feature>
<dbReference type="Proteomes" id="UP000000759">
    <property type="component" value="Chromosome 7"/>
</dbReference>
<reference evidence="3 4" key="1">
    <citation type="journal article" date="2008" name="Nature">
        <title>The Phaeodactylum genome reveals the evolutionary history of diatom genomes.</title>
        <authorList>
            <person name="Bowler C."/>
            <person name="Allen A.E."/>
            <person name="Badger J.H."/>
            <person name="Grimwood J."/>
            <person name="Jabbari K."/>
            <person name="Kuo A."/>
            <person name="Maheswari U."/>
            <person name="Martens C."/>
            <person name="Maumus F."/>
            <person name="Otillar R.P."/>
            <person name="Rayko E."/>
            <person name="Salamov A."/>
            <person name="Vandepoele K."/>
            <person name="Beszteri B."/>
            <person name="Gruber A."/>
            <person name="Heijde M."/>
            <person name="Katinka M."/>
            <person name="Mock T."/>
            <person name="Valentin K."/>
            <person name="Verret F."/>
            <person name="Berges J.A."/>
            <person name="Brownlee C."/>
            <person name="Cadoret J.P."/>
            <person name="Chiovitti A."/>
            <person name="Choi C.J."/>
            <person name="Coesel S."/>
            <person name="De Martino A."/>
            <person name="Detter J.C."/>
            <person name="Durkin C."/>
            <person name="Falciatore A."/>
            <person name="Fournet J."/>
            <person name="Haruta M."/>
            <person name="Huysman M.J."/>
            <person name="Jenkins B.D."/>
            <person name="Jiroutova K."/>
            <person name="Jorgensen R.E."/>
            <person name="Joubert Y."/>
            <person name="Kaplan A."/>
            <person name="Kroger N."/>
            <person name="Kroth P.G."/>
            <person name="La Roche J."/>
            <person name="Lindquist E."/>
            <person name="Lommer M."/>
            <person name="Martin-Jezequel V."/>
            <person name="Lopez P.J."/>
            <person name="Lucas S."/>
            <person name="Mangogna M."/>
            <person name="McGinnis K."/>
            <person name="Medlin L.K."/>
            <person name="Montsant A."/>
            <person name="Oudot-Le Secq M.P."/>
            <person name="Napoli C."/>
            <person name="Obornik M."/>
            <person name="Parker M.S."/>
            <person name="Petit J.L."/>
            <person name="Porcel B.M."/>
            <person name="Poulsen N."/>
            <person name="Robison M."/>
            <person name="Rychlewski L."/>
            <person name="Rynearson T.A."/>
            <person name="Schmutz J."/>
            <person name="Shapiro H."/>
            <person name="Siaut M."/>
            <person name="Stanley M."/>
            <person name="Sussman M.R."/>
            <person name="Taylor A.R."/>
            <person name="Vardi A."/>
            <person name="von Dassow P."/>
            <person name="Vyverman W."/>
            <person name="Willis A."/>
            <person name="Wyrwicz L.S."/>
            <person name="Rokhsar D.S."/>
            <person name="Weissenbach J."/>
            <person name="Armbrust E.V."/>
            <person name="Green B.R."/>
            <person name="Van de Peer Y."/>
            <person name="Grigoriev I.V."/>
        </authorList>
    </citation>
    <scope>NUCLEOTIDE SEQUENCE [LARGE SCALE GENOMIC DNA]</scope>
    <source>
        <strain evidence="3 4">CCAP 1055/1</strain>
    </source>
</reference>
<dbReference type="PaxDb" id="2850-Phatr45399"/>
<evidence type="ECO:0000256" key="1">
    <source>
        <dbReference type="SAM" id="MobiDB-lite"/>
    </source>
</evidence>
<feature type="compositionally biased region" description="Polar residues" evidence="1">
    <location>
        <begin position="646"/>
        <end position="660"/>
    </location>
</feature>
<dbReference type="HOGENOM" id="CLU_247941_0_0_1"/>
<accession>B7FXJ7</accession>
<feature type="region of interest" description="Disordered" evidence="1">
    <location>
        <begin position="983"/>
        <end position="1019"/>
    </location>
</feature>
<dbReference type="OrthoDB" id="199189at2759"/>
<evidence type="ECO:0000313" key="4">
    <source>
        <dbReference type="Proteomes" id="UP000000759"/>
    </source>
</evidence>
<feature type="transmembrane region" description="Helical" evidence="2">
    <location>
        <begin position="398"/>
        <end position="420"/>
    </location>
</feature>
<feature type="region of interest" description="Disordered" evidence="1">
    <location>
        <begin position="1341"/>
        <end position="1397"/>
    </location>
</feature>
<feature type="transmembrane region" description="Helical" evidence="2">
    <location>
        <begin position="777"/>
        <end position="800"/>
    </location>
</feature>
<proteinExistence type="predicted"/>
<dbReference type="eggNOG" id="ENOG502R0X4">
    <property type="taxonomic scope" value="Eukaryota"/>
</dbReference>
<reference evidence="4" key="2">
    <citation type="submission" date="2008-08" db="EMBL/GenBank/DDBJ databases">
        <authorList>
            <consortium name="Diatom Consortium"/>
            <person name="Grigoriev I."/>
            <person name="Grimwood J."/>
            <person name="Kuo A."/>
            <person name="Otillar R.P."/>
            <person name="Salamov A."/>
            <person name="Detter J.C."/>
            <person name="Lindquist E."/>
            <person name="Shapiro H."/>
            <person name="Lucas S."/>
            <person name="Glavina del Rio T."/>
            <person name="Pitluck S."/>
            <person name="Rokhsar D."/>
            <person name="Bowler C."/>
        </authorList>
    </citation>
    <scope>GENOME REANNOTATION</scope>
    <source>
        <strain evidence="4">CCAP 1055/1</strain>
    </source>
</reference>
<feature type="transmembrane region" description="Helical" evidence="2">
    <location>
        <begin position="117"/>
        <end position="135"/>
    </location>
</feature>
<feature type="compositionally biased region" description="Basic and acidic residues" evidence="1">
    <location>
        <begin position="633"/>
        <end position="644"/>
    </location>
</feature>
<keyword evidence="2" id="KW-0472">Membrane</keyword>
<keyword evidence="2" id="KW-1133">Transmembrane helix</keyword>
<dbReference type="RefSeq" id="XP_002179781.1">
    <property type="nucleotide sequence ID" value="XM_002179745.1"/>
</dbReference>
<organism evidence="3 4">
    <name type="scientific">Phaeodactylum tricornutum (strain CCAP 1055/1)</name>
    <dbReference type="NCBI Taxonomy" id="556484"/>
    <lineage>
        <taxon>Eukaryota</taxon>
        <taxon>Sar</taxon>
        <taxon>Stramenopiles</taxon>
        <taxon>Ochrophyta</taxon>
        <taxon>Bacillariophyta</taxon>
        <taxon>Bacillariophyceae</taxon>
        <taxon>Bacillariophycidae</taxon>
        <taxon>Naviculales</taxon>
        <taxon>Phaeodactylaceae</taxon>
        <taxon>Phaeodactylum</taxon>
    </lineage>
</organism>
<dbReference type="GeneID" id="7200523"/>
<feature type="compositionally biased region" description="Polar residues" evidence="1">
    <location>
        <begin position="188"/>
        <end position="199"/>
    </location>
</feature>
<feature type="transmembrane region" description="Helical" evidence="2">
    <location>
        <begin position="432"/>
        <end position="453"/>
    </location>
</feature>
<evidence type="ECO:0000256" key="2">
    <source>
        <dbReference type="SAM" id="Phobius"/>
    </source>
</evidence>
<keyword evidence="2" id="KW-0812">Transmembrane</keyword>
<feature type="transmembrane region" description="Helical" evidence="2">
    <location>
        <begin position="333"/>
        <end position="352"/>
    </location>
</feature>
<feature type="region of interest" description="Disordered" evidence="1">
    <location>
        <begin position="555"/>
        <end position="590"/>
    </location>
</feature>
<dbReference type="InParanoid" id="B7FXJ7"/>
<feature type="compositionally biased region" description="Basic and acidic residues" evidence="1">
    <location>
        <begin position="562"/>
        <end position="575"/>
    </location>
</feature>
<protein>
    <submittedName>
        <fullName evidence="3">Uncharacterized protein</fullName>
    </submittedName>
</protein>
<feature type="compositionally biased region" description="Low complexity" evidence="1">
    <location>
        <begin position="989"/>
        <end position="1000"/>
    </location>
</feature>
<feature type="transmembrane region" description="Helical" evidence="2">
    <location>
        <begin position="39"/>
        <end position="58"/>
    </location>
</feature>
<dbReference type="EMBL" id="CM000610">
    <property type="protein sequence ID" value="EEC48767.1"/>
    <property type="molecule type" value="Genomic_DNA"/>
</dbReference>
<gene>
    <name evidence="3" type="ORF">PHATRDRAFT_45399</name>
</gene>
<sequence>MSPPFLIEDESLESGEDVVSLATRFLKKASYEEPDRSDYSIMSVAVMTLGLIMIIELLRHRLDHAAMGKPFFTAVLQGVYAELSTLGLVELFIWILLTYWETINIPKEKVFAKVHFTLFYTAVFNAFQTVVVAFFSTRVSETMWVQTEALELNHYVEIREEFERVQRELLRLRSLSFTGGVVKRATTLAQHQSAGSDSTSSDDPENRDADSTVNRGTMETEDAVTFSRQGFTIIWNGLADRIRYPRLKARYNALLLQVRFHELRVHFLQAYDLPLKFKVSDYLIRSEQQVLIHLVHVSTFAWLLLAALINILYFAMGIVTWESGDPTLVGTSLTWIFFAGMAAFILITWLVYNKMKQIFKTIMHEKTLWNVHTDNTGQVRDDLAKSQRSLFWGGDPNLVIAAIQFMQFGYAVALAVVLIFWDSIKKGDVTMFWYLVGIFGCYTVFVMVTAQLLPRFTLCTSLGQLVNRRRLQEAAALYHLEEEKQRRLELEQPNWKEALVLQKSLRSFSMMSSRMLGMDPVPVASAPVAAIALIEKKKVATGDLIANLVRSDTDSLRSSLPDSEREQLSRRENQRSNRRMRKKAMSEGVSSMLRKTTVGQTRAWDDSSDLYEESVSSEALSAHDTQVEHLRARRVRHEERRKASSDGASTMPWNNSTSVNAEEEKAMELDDLKPLEVRVQHGKIQEYDDEDGHSDVDDVPEADPSMVKATHSLQYVTPPTLKQTLREYYLGKQYMSISHVFGTLFAFFFVGQRIERFLHTDGVVGNDFVSFDFDNPITFWAFTFWLLMFLLNDGLILLCLKPDKGGYRAAGRKERKILTSASLDILLSSVCLAIFFVAEGQRCCESDGNDTIDTGLDDVFRPASCECPVFGSRLYGGLGNIEPYISLIGLRLFRRWLAKQLLWMVDMQSPNAALHNKDHFGSPDDHIDPFDVFGGQGHEETEENRTPIEMWQTAIGKYPDIVAKYGEFSGELLQAMLGLTPVPGDDESSSASKSQSGSLSRTMSERVFGPPASFHKPSTSERIADKSFADTVKVYSLGKEYTGLSVGAQQIIVAGKVGKAVTPVEISALGSLPEMIPEEGSTASSVGQSSTNKKEFTRFQVDENSPPILESLSALTSPTARLVRSMRRCGRKLLPILDNWTAVDVVMTRFEMVYFDATDDMEKTSECVREALAATHGGKGLRLCDIAAGRRVVGHLLLADVKTIHVSRELLGSREKEQDDVHCQDKMHVEFWHQKMVAMDHAWCKTKEDRLKIETIRGRTLYLRFYSDLDDDANHALGIEKIEESGSILKNNAFQWVQTIGRFCGPAKLAQSLPHFGDDNDDELRDYLIVHRHYHDGDPKANRFGFGRPTLTRLSPAPRENEFSLEQSHLDRSHPASTIDEVEQKTDSSDSEKLDVV</sequence>
<feature type="region of interest" description="Disordered" evidence="1">
    <location>
        <begin position="633"/>
        <end position="663"/>
    </location>
</feature>
<feature type="transmembrane region" description="Helical" evidence="2">
    <location>
        <begin position="734"/>
        <end position="751"/>
    </location>
</feature>
<name>B7FXJ7_PHATC</name>
<feature type="region of interest" description="Disordered" evidence="1">
    <location>
        <begin position="188"/>
        <end position="214"/>
    </location>
</feature>
<feature type="transmembrane region" description="Helical" evidence="2">
    <location>
        <begin position="290"/>
        <end position="313"/>
    </location>
</feature>
<evidence type="ECO:0000313" key="3">
    <source>
        <dbReference type="EMBL" id="EEC48767.1"/>
    </source>
</evidence>
<dbReference type="KEGG" id="pti:PHATRDRAFT_45399"/>